<dbReference type="InterPro" id="IPR014718">
    <property type="entry name" value="GH-type_carb-bd"/>
</dbReference>
<feature type="domain" description="Glycoside hydrolase family 2 immunoglobulin-like beta-sandwich" evidence="7">
    <location>
        <begin position="196"/>
        <end position="295"/>
    </location>
</feature>
<organism evidence="10 11">
    <name type="scientific">Gracilimonas mengyeensis</name>
    <dbReference type="NCBI Taxonomy" id="1302730"/>
    <lineage>
        <taxon>Bacteria</taxon>
        <taxon>Pseudomonadati</taxon>
        <taxon>Balneolota</taxon>
        <taxon>Balneolia</taxon>
        <taxon>Balneolales</taxon>
        <taxon>Balneolaceae</taxon>
        <taxon>Gracilimonas</taxon>
    </lineage>
</organism>
<dbReference type="InterPro" id="IPR036156">
    <property type="entry name" value="Beta-gal/glucu_dom_sf"/>
</dbReference>
<sequence>MNMRLLKNLYKFIPLLFLFFSYQTVFAQQTQTVYLSGTGAEDTKEWEFKCSEGRYCGSWSTIEVPSHWEQQGFGEYNYGHVPFDQRLKETGTYRYDFEVPESWENNTVKIVFEGVMTDARVSINGQSAGEKHQGAFYPFEYDITPLLNFGEENTLEVVVDKFSANMSINWAERQADYWVFGGIFRPVFLEVLPQQYIDRVAIDAKADGSVKTEAHLAGIEDATSVTLNIQNTDGETLASFSNDIDKQENVALINGTFENPKLWSPEFPNLYHFQFQLKDQSGNVIHSVSERMGFRTVEIRAQDGIYVNGVKVRLKGVNRHTFHPDYGRTSSKAFSIADVNRIKDMNMNAVRMAHYPPDQHFLEAADSIGLFVLDELAGWQHPGYDTEVGRKLLKEMIYDDMNHPSIVLWDNANEGGWNPAYDEDFKKLDIQKREVIHPWGVHEKINAAHYFNYNYLSMDNFAPRKIFLPTEFLHGLYDGGHGAGLKDFWQQMYNHPLGGGAFLWSFSDECVNRTDTNQLDCDGNHAPDGIFSPYFKKEGSFYTIREIWAPIVFEERYITPEFNGTFNIENRFYYTSLRQVDISYEWVKLPSDDEGRKVLHEGQASVSDLPPQDAGVLKVDLFDGWQESDLLSIEAHDPHGRLIHTWTWPVQSPAKFAESRLPEANDQAPEMEESDDLYQFKSGDFYINITKENAMLEKAGNKNGEFPIYGGPFVVDEEVNCENVEVESLENAYQVTATCEERHLFIQWTIKADGLVDLDVQYHLPPDVRDYAGISFSYPEEEMEGVRLIADGPYRVWKNRMAGPQFGLWDKAYNNTITGYSGYEYPEFKGFYSNLYKTTFQNKTAPDFSVYSKSEDIFLRLFSPENPPEPVNTRVEYPEGDISFMHGILPIGTKFKPTNELGPQSSRYNYLPRRLENRILSLSLSFDFTGE</sequence>
<evidence type="ECO:0000256" key="1">
    <source>
        <dbReference type="ARBA" id="ARBA00001412"/>
    </source>
</evidence>
<dbReference type="SUPFAM" id="SSF49303">
    <property type="entry name" value="beta-Galactosidase/glucuronidase domain"/>
    <property type="match status" value="1"/>
</dbReference>
<dbReference type="GO" id="GO:0030246">
    <property type="term" value="F:carbohydrate binding"/>
    <property type="evidence" value="ECO:0007669"/>
    <property type="project" value="InterPro"/>
</dbReference>
<dbReference type="EMBL" id="FXTP01000001">
    <property type="protein sequence ID" value="SMO40969.1"/>
    <property type="molecule type" value="Genomic_DNA"/>
</dbReference>
<comment type="similarity">
    <text evidence="2">Belongs to the glycosyl hydrolase 2 family.</text>
</comment>
<dbReference type="Pfam" id="PF00703">
    <property type="entry name" value="Glyco_hydro_2"/>
    <property type="match status" value="1"/>
</dbReference>
<dbReference type="InterPro" id="IPR017853">
    <property type="entry name" value="GH"/>
</dbReference>
<dbReference type="GO" id="GO:0005990">
    <property type="term" value="P:lactose catabolic process"/>
    <property type="evidence" value="ECO:0007669"/>
    <property type="project" value="TreeGrafter"/>
</dbReference>
<feature type="domain" description="Glycoside hydrolase family 2 catalytic" evidence="8">
    <location>
        <begin position="298"/>
        <end position="435"/>
    </location>
</feature>
<dbReference type="Pfam" id="PF02836">
    <property type="entry name" value="Glyco_hydro_2_C"/>
    <property type="match status" value="1"/>
</dbReference>
<keyword evidence="11" id="KW-1185">Reference proteome</keyword>
<proteinExistence type="inferred from homology"/>
<evidence type="ECO:0000259" key="9">
    <source>
        <dbReference type="Pfam" id="PF02837"/>
    </source>
</evidence>
<dbReference type="InterPro" id="IPR006102">
    <property type="entry name" value="Ig-like_GH2"/>
</dbReference>
<evidence type="ECO:0000256" key="2">
    <source>
        <dbReference type="ARBA" id="ARBA00007401"/>
    </source>
</evidence>
<dbReference type="Gene3D" id="2.60.40.10">
    <property type="entry name" value="Immunoglobulins"/>
    <property type="match status" value="1"/>
</dbReference>
<dbReference type="Proteomes" id="UP000317557">
    <property type="component" value="Unassembled WGS sequence"/>
</dbReference>
<dbReference type="Gene3D" id="2.70.98.10">
    <property type="match status" value="1"/>
</dbReference>
<dbReference type="InterPro" id="IPR006103">
    <property type="entry name" value="Glyco_hydro_2_cat"/>
</dbReference>
<dbReference type="InterPro" id="IPR011013">
    <property type="entry name" value="Gal_mutarotase_sf_dom"/>
</dbReference>
<evidence type="ECO:0000256" key="3">
    <source>
        <dbReference type="ARBA" id="ARBA00012756"/>
    </source>
</evidence>
<accession>A0A521B1N0</accession>
<dbReference type="Gene3D" id="2.60.120.260">
    <property type="entry name" value="Galactose-binding domain-like"/>
    <property type="match status" value="1"/>
</dbReference>
<reference evidence="10 11" key="1">
    <citation type="submission" date="2017-05" db="EMBL/GenBank/DDBJ databases">
        <authorList>
            <person name="Varghese N."/>
            <person name="Submissions S."/>
        </authorList>
    </citation>
    <scope>NUCLEOTIDE SEQUENCE [LARGE SCALE GENOMIC DNA]</scope>
    <source>
        <strain evidence="10 11">DSM 21985</strain>
    </source>
</reference>
<dbReference type="AlphaFoldDB" id="A0A521B1N0"/>
<protein>
    <recommendedName>
        <fullName evidence="3">beta-galactosidase</fullName>
        <ecNumber evidence="3">3.2.1.23</ecNumber>
    </recommendedName>
</protein>
<dbReference type="InterPro" id="IPR013783">
    <property type="entry name" value="Ig-like_fold"/>
</dbReference>
<dbReference type="SUPFAM" id="SSF74650">
    <property type="entry name" value="Galactose mutarotase-like"/>
    <property type="match status" value="1"/>
</dbReference>
<gene>
    <name evidence="10" type="ORF">SAMN06265219_101508</name>
</gene>
<evidence type="ECO:0000256" key="4">
    <source>
        <dbReference type="ARBA" id="ARBA00022801"/>
    </source>
</evidence>
<dbReference type="SUPFAM" id="SSF49785">
    <property type="entry name" value="Galactose-binding domain-like"/>
    <property type="match status" value="1"/>
</dbReference>
<dbReference type="Pfam" id="PF02837">
    <property type="entry name" value="Glyco_hydro_2_N"/>
    <property type="match status" value="1"/>
</dbReference>
<dbReference type="OrthoDB" id="9801077at2"/>
<comment type="catalytic activity">
    <reaction evidence="1">
        <text>Hydrolysis of terminal non-reducing beta-D-galactose residues in beta-D-galactosides.</text>
        <dbReference type="EC" id="3.2.1.23"/>
    </reaction>
</comment>
<dbReference type="EC" id="3.2.1.23" evidence="3"/>
<keyword evidence="6" id="KW-0732">Signal</keyword>
<evidence type="ECO:0000256" key="6">
    <source>
        <dbReference type="SAM" id="SignalP"/>
    </source>
</evidence>
<evidence type="ECO:0000259" key="8">
    <source>
        <dbReference type="Pfam" id="PF02836"/>
    </source>
</evidence>
<name>A0A521B1N0_9BACT</name>
<dbReference type="PRINTS" id="PR00132">
    <property type="entry name" value="GLHYDRLASE2"/>
</dbReference>
<feature type="domain" description="Glycosyl hydrolases family 2 sugar binding" evidence="9">
    <location>
        <begin position="60"/>
        <end position="192"/>
    </location>
</feature>
<evidence type="ECO:0000256" key="5">
    <source>
        <dbReference type="ARBA" id="ARBA00023295"/>
    </source>
</evidence>
<dbReference type="InterPro" id="IPR008979">
    <property type="entry name" value="Galactose-bd-like_sf"/>
</dbReference>
<dbReference type="GO" id="GO:0004565">
    <property type="term" value="F:beta-galactosidase activity"/>
    <property type="evidence" value="ECO:0007669"/>
    <property type="project" value="UniProtKB-EC"/>
</dbReference>
<dbReference type="PANTHER" id="PTHR46323">
    <property type="entry name" value="BETA-GALACTOSIDASE"/>
    <property type="match status" value="1"/>
</dbReference>
<dbReference type="SUPFAM" id="SSF51445">
    <property type="entry name" value="(Trans)glycosidases"/>
    <property type="match status" value="1"/>
</dbReference>
<dbReference type="Gene3D" id="3.20.20.80">
    <property type="entry name" value="Glycosidases"/>
    <property type="match status" value="1"/>
</dbReference>
<dbReference type="PANTHER" id="PTHR46323:SF2">
    <property type="entry name" value="BETA-GALACTOSIDASE"/>
    <property type="match status" value="1"/>
</dbReference>
<keyword evidence="5" id="KW-0326">Glycosidase</keyword>
<evidence type="ECO:0000259" key="7">
    <source>
        <dbReference type="Pfam" id="PF00703"/>
    </source>
</evidence>
<dbReference type="InterPro" id="IPR050347">
    <property type="entry name" value="Bact_Beta-galactosidase"/>
</dbReference>
<dbReference type="InterPro" id="IPR006104">
    <property type="entry name" value="Glyco_hydro_2_N"/>
</dbReference>
<feature type="chain" id="PRO_5022061568" description="beta-galactosidase" evidence="6">
    <location>
        <begin position="28"/>
        <end position="931"/>
    </location>
</feature>
<evidence type="ECO:0000313" key="11">
    <source>
        <dbReference type="Proteomes" id="UP000317557"/>
    </source>
</evidence>
<feature type="signal peptide" evidence="6">
    <location>
        <begin position="1"/>
        <end position="27"/>
    </location>
</feature>
<evidence type="ECO:0000313" key="10">
    <source>
        <dbReference type="EMBL" id="SMO40969.1"/>
    </source>
</evidence>
<dbReference type="InterPro" id="IPR006101">
    <property type="entry name" value="Glyco_hydro_2"/>
</dbReference>
<keyword evidence="4" id="KW-0378">Hydrolase</keyword>
<dbReference type="GO" id="GO:0009341">
    <property type="term" value="C:beta-galactosidase complex"/>
    <property type="evidence" value="ECO:0007669"/>
    <property type="project" value="TreeGrafter"/>
</dbReference>